<dbReference type="Proteomes" id="UP001159363">
    <property type="component" value="Chromosome 4"/>
</dbReference>
<protein>
    <submittedName>
        <fullName evidence="1">Uncharacterized protein</fullName>
    </submittedName>
</protein>
<comment type="caution">
    <text evidence="1">The sequence shown here is derived from an EMBL/GenBank/DDBJ whole genome shotgun (WGS) entry which is preliminary data.</text>
</comment>
<evidence type="ECO:0000313" key="2">
    <source>
        <dbReference type="Proteomes" id="UP001159363"/>
    </source>
</evidence>
<proteinExistence type="predicted"/>
<name>A0ABQ9HHY2_9NEOP</name>
<dbReference type="EMBL" id="JARBHB010000005">
    <property type="protein sequence ID" value="KAJ8883880.1"/>
    <property type="molecule type" value="Genomic_DNA"/>
</dbReference>
<sequence length="215" mass="24635">MQELNPPAETFVITRPPQQQANLPLHYLNLRNKENSGSYPNKDTICRPAYMAARDDPDKHHQTRQCVTLPFRNSSIGCARSRFRSRSGVAVRLLAYQFNELGSVPNGSVPNFRMWGSCRTMLLDGWWVFSGTTRFLHSFILVLIHTHLTSPPSALKTSIRKFGDNSKPDIWRRNELIRPLKKRKFADGLLLKGQHSDGKHSLETRGPYLKKVRLV</sequence>
<reference evidence="1 2" key="1">
    <citation type="submission" date="2023-02" db="EMBL/GenBank/DDBJ databases">
        <title>LHISI_Scaffold_Assembly.</title>
        <authorList>
            <person name="Stuart O.P."/>
            <person name="Cleave R."/>
            <person name="Magrath M.J.L."/>
            <person name="Mikheyev A.S."/>
        </authorList>
    </citation>
    <scope>NUCLEOTIDE SEQUENCE [LARGE SCALE GENOMIC DNA]</scope>
    <source>
        <strain evidence="1">Daus_M_001</strain>
        <tissue evidence="1">Leg muscle</tissue>
    </source>
</reference>
<organism evidence="1 2">
    <name type="scientific">Dryococelus australis</name>
    <dbReference type="NCBI Taxonomy" id="614101"/>
    <lineage>
        <taxon>Eukaryota</taxon>
        <taxon>Metazoa</taxon>
        <taxon>Ecdysozoa</taxon>
        <taxon>Arthropoda</taxon>
        <taxon>Hexapoda</taxon>
        <taxon>Insecta</taxon>
        <taxon>Pterygota</taxon>
        <taxon>Neoptera</taxon>
        <taxon>Polyneoptera</taxon>
        <taxon>Phasmatodea</taxon>
        <taxon>Verophasmatodea</taxon>
        <taxon>Anareolatae</taxon>
        <taxon>Phasmatidae</taxon>
        <taxon>Eurycanthinae</taxon>
        <taxon>Dryococelus</taxon>
    </lineage>
</organism>
<keyword evidence="2" id="KW-1185">Reference proteome</keyword>
<accession>A0ABQ9HHY2</accession>
<gene>
    <name evidence="1" type="ORF">PR048_015735</name>
</gene>
<evidence type="ECO:0000313" key="1">
    <source>
        <dbReference type="EMBL" id="KAJ8883880.1"/>
    </source>
</evidence>